<comment type="caution">
    <text evidence="2">The sequence shown here is derived from an EMBL/GenBank/DDBJ whole genome shotgun (WGS) entry which is preliminary data.</text>
</comment>
<feature type="transmembrane region" description="Helical" evidence="1">
    <location>
        <begin position="12"/>
        <end position="33"/>
    </location>
</feature>
<dbReference type="EMBL" id="JASSZA010000016">
    <property type="protein sequence ID" value="KAK2091743.1"/>
    <property type="molecule type" value="Genomic_DNA"/>
</dbReference>
<gene>
    <name evidence="2" type="ORF">P7K49_031027</name>
</gene>
<organism evidence="2 3">
    <name type="scientific">Saguinus oedipus</name>
    <name type="common">Cotton-top tamarin</name>
    <name type="synonym">Oedipomidas oedipus</name>
    <dbReference type="NCBI Taxonomy" id="9490"/>
    <lineage>
        <taxon>Eukaryota</taxon>
        <taxon>Metazoa</taxon>
        <taxon>Chordata</taxon>
        <taxon>Craniata</taxon>
        <taxon>Vertebrata</taxon>
        <taxon>Euteleostomi</taxon>
        <taxon>Mammalia</taxon>
        <taxon>Eutheria</taxon>
        <taxon>Euarchontoglires</taxon>
        <taxon>Primates</taxon>
        <taxon>Haplorrhini</taxon>
        <taxon>Platyrrhini</taxon>
        <taxon>Cebidae</taxon>
        <taxon>Callitrichinae</taxon>
        <taxon>Saguinus</taxon>
    </lineage>
</organism>
<dbReference type="PROSITE" id="PS51257">
    <property type="entry name" value="PROKAR_LIPOPROTEIN"/>
    <property type="match status" value="1"/>
</dbReference>
<evidence type="ECO:0000313" key="2">
    <source>
        <dbReference type="EMBL" id="KAK2091743.1"/>
    </source>
</evidence>
<name>A0ABQ9U3U6_SAGOE</name>
<proteinExistence type="predicted"/>
<evidence type="ECO:0000313" key="3">
    <source>
        <dbReference type="Proteomes" id="UP001266305"/>
    </source>
</evidence>
<reference evidence="2 3" key="1">
    <citation type="submission" date="2023-05" db="EMBL/GenBank/DDBJ databases">
        <title>B98-5 Cell Line De Novo Hybrid Assembly: An Optical Mapping Approach.</title>
        <authorList>
            <person name="Kananen K."/>
            <person name="Auerbach J.A."/>
            <person name="Kautto E."/>
            <person name="Blachly J.S."/>
        </authorList>
    </citation>
    <scope>NUCLEOTIDE SEQUENCE [LARGE SCALE GENOMIC DNA]</scope>
    <source>
        <strain evidence="2">B95-8</strain>
        <tissue evidence="2">Cell line</tissue>
    </source>
</reference>
<accession>A0ABQ9U3U6</accession>
<sequence>MEKPYQLVDAGWIGFWSIVGGCIVGIAMARPLLKVLLGSNNPLRWYQPIRKDWVCRFYQRYAETNPSPPVFWSYTVIHMVHPDLFEQHHTPTFNHR</sequence>
<dbReference type="Proteomes" id="UP001266305">
    <property type="component" value="Unassembled WGS sequence"/>
</dbReference>
<protein>
    <submittedName>
        <fullName evidence="2">Uncharacterized protein</fullName>
    </submittedName>
</protein>
<evidence type="ECO:0000256" key="1">
    <source>
        <dbReference type="SAM" id="Phobius"/>
    </source>
</evidence>
<keyword evidence="1" id="KW-1133">Transmembrane helix</keyword>
<keyword evidence="1" id="KW-0812">Transmembrane</keyword>
<keyword evidence="1" id="KW-0472">Membrane</keyword>
<keyword evidence="3" id="KW-1185">Reference proteome</keyword>